<accession>A0A8K0R0S2</accession>
<keyword evidence="3" id="KW-1185">Reference proteome</keyword>
<protein>
    <submittedName>
        <fullName evidence="2">Uncharacterized protein</fullName>
    </submittedName>
</protein>
<organism evidence="2 3">
    <name type="scientific">Paraphoma chrysanthemicola</name>
    <dbReference type="NCBI Taxonomy" id="798071"/>
    <lineage>
        <taxon>Eukaryota</taxon>
        <taxon>Fungi</taxon>
        <taxon>Dikarya</taxon>
        <taxon>Ascomycota</taxon>
        <taxon>Pezizomycotina</taxon>
        <taxon>Dothideomycetes</taxon>
        <taxon>Pleosporomycetidae</taxon>
        <taxon>Pleosporales</taxon>
        <taxon>Pleosporineae</taxon>
        <taxon>Phaeosphaeriaceae</taxon>
        <taxon>Paraphoma</taxon>
    </lineage>
</organism>
<evidence type="ECO:0000256" key="1">
    <source>
        <dbReference type="SAM" id="MobiDB-lite"/>
    </source>
</evidence>
<dbReference type="AlphaFoldDB" id="A0A8K0R0S2"/>
<evidence type="ECO:0000313" key="2">
    <source>
        <dbReference type="EMBL" id="KAH7080946.1"/>
    </source>
</evidence>
<feature type="compositionally biased region" description="Polar residues" evidence="1">
    <location>
        <begin position="1"/>
        <end position="10"/>
    </location>
</feature>
<reference evidence="2" key="1">
    <citation type="journal article" date="2021" name="Nat. Commun.">
        <title>Genetic determinants of endophytism in the Arabidopsis root mycobiome.</title>
        <authorList>
            <person name="Mesny F."/>
            <person name="Miyauchi S."/>
            <person name="Thiergart T."/>
            <person name="Pickel B."/>
            <person name="Atanasova L."/>
            <person name="Karlsson M."/>
            <person name="Huettel B."/>
            <person name="Barry K.W."/>
            <person name="Haridas S."/>
            <person name="Chen C."/>
            <person name="Bauer D."/>
            <person name="Andreopoulos W."/>
            <person name="Pangilinan J."/>
            <person name="LaButti K."/>
            <person name="Riley R."/>
            <person name="Lipzen A."/>
            <person name="Clum A."/>
            <person name="Drula E."/>
            <person name="Henrissat B."/>
            <person name="Kohler A."/>
            <person name="Grigoriev I.V."/>
            <person name="Martin F.M."/>
            <person name="Hacquard S."/>
        </authorList>
    </citation>
    <scope>NUCLEOTIDE SEQUENCE</scope>
    <source>
        <strain evidence="2">MPI-SDFR-AT-0120</strain>
    </source>
</reference>
<comment type="caution">
    <text evidence="2">The sequence shown here is derived from an EMBL/GenBank/DDBJ whole genome shotgun (WGS) entry which is preliminary data.</text>
</comment>
<evidence type="ECO:0000313" key="3">
    <source>
        <dbReference type="Proteomes" id="UP000813461"/>
    </source>
</evidence>
<proteinExistence type="predicted"/>
<dbReference type="OrthoDB" id="10524787at2759"/>
<name>A0A8K0R0S2_9PLEO</name>
<sequence>MNMRSAQASRPNAMVEPDLSTKVFPRIPLPPRPANCPRGTSRFYEHLESDTSSPSPDPGLEFLEAQRGLDDEKPKKNRSCLASVTGFFNHLHGMLVPVEREPPIETAPLSPVFCQPQCEPAMNMQPAVYSPPKKRYRPLGWYQGGEADDYYRSFKTTPIVDYRTTNELPATTSQSFATEEGTGSRAVDIVHAPSPLQFATAKMPARQQIVLSDSFLVENFDMDERVADEANIAVVPVAGQVDHEDCFSVGSFDDDNDADSAEANGNSPVNVPEVIFTERRTSLFSLDSQDDGDVVAGQPDTVPGAVPLARRGSLLLLHFKDGIDEQTNRDVPSRGAGFASHRDSLFSLNSEDEPADLDDSEIPQVTYEALHAEAFTTLHDGPQQEAVHVVNIRRCSWQAEICEVYDGSDEEYDYYEPTYELEAIPHPPEPNLTIQEPQQLNAVGTTVPSQYPPQLSPASTSLASSVVLRDRTVGQWETDDRFRSLSDIGTGALNSTYTSALLFTPDYDQACLTRFVHLWGDAWAEPIDQSLFAGFDASFSHDDKYNPAQRRNIVLVNQTAEAKSDARLQIGRGRCHTVA</sequence>
<dbReference type="Proteomes" id="UP000813461">
    <property type="component" value="Unassembled WGS sequence"/>
</dbReference>
<gene>
    <name evidence="2" type="ORF">FB567DRAFT_551724</name>
</gene>
<dbReference type="EMBL" id="JAGMVJ010000015">
    <property type="protein sequence ID" value="KAH7080946.1"/>
    <property type="molecule type" value="Genomic_DNA"/>
</dbReference>
<feature type="region of interest" description="Disordered" evidence="1">
    <location>
        <begin position="1"/>
        <end position="62"/>
    </location>
</feature>